<dbReference type="Proteomes" id="UP000184447">
    <property type="component" value="Unassembled WGS sequence"/>
</dbReference>
<reference evidence="3 4" key="1">
    <citation type="submission" date="2016-11" db="EMBL/GenBank/DDBJ databases">
        <authorList>
            <person name="Jaros S."/>
            <person name="Januszkiewicz K."/>
            <person name="Wedrychowicz H."/>
        </authorList>
    </citation>
    <scope>NUCLEOTIDE SEQUENCE [LARGE SCALE GENOMIC DNA]</scope>
    <source>
        <strain evidence="3 4">DSM 8605</strain>
    </source>
</reference>
<dbReference type="STRING" id="1121316.SAMN02745207_03090"/>
<dbReference type="RefSeq" id="WP_073339388.1">
    <property type="nucleotide sequence ID" value="NZ_FQXM01000020.1"/>
</dbReference>
<sequence length="436" mass="50072">MKNIEELLKNNKIKLDKINVPDELENRLMGALEKQSLKNKYNNKLMMKVASILIVFILVGYNFDTLAYYSKKIIGFDQIMSESLKKLNENGKGQIINKSFTFSNGIIVTLDGIMVDDNQLLLFYTEKKADKSINENTIVSSMMSINGFMGNLQVSSGEGQLSDDENEIKWIMKFESPNFYQKKLKWTFEVNNDGKIESGEISFTLDRNKAMGHTLKNKLNETVKLEDREIKFDSILASSTTTVIKGTIQNFLDLAFDQLSGERIRPEQVEFELIANGEELQWQGSGMSTNFKGIKFHKEFEPLPEELKNLQLKIKGFIADYDVDEKVKINKKDDNVTFQVEGQNIEIEKIYESKDETFITITTEEKVVLSRVYLIVDGKKIELQDTDSDEEQKNQLGIITHTRTLRFLGTGENLQLSIERIRYNKSINTIIDIPIK</sequence>
<dbReference type="AlphaFoldDB" id="A0A1M5WST5"/>
<organism evidence="3 4">
    <name type="scientific">Clostridium grantii DSM 8605</name>
    <dbReference type="NCBI Taxonomy" id="1121316"/>
    <lineage>
        <taxon>Bacteria</taxon>
        <taxon>Bacillati</taxon>
        <taxon>Bacillota</taxon>
        <taxon>Clostridia</taxon>
        <taxon>Eubacteriales</taxon>
        <taxon>Clostridiaceae</taxon>
        <taxon>Clostridium</taxon>
    </lineage>
</organism>
<keyword evidence="1" id="KW-1133">Transmembrane helix</keyword>
<accession>A0A1M5WST5</accession>
<dbReference type="OrthoDB" id="2961302at2"/>
<evidence type="ECO:0000313" key="4">
    <source>
        <dbReference type="Proteomes" id="UP000184447"/>
    </source>
</evidence>
<evidence type="ECO:0000313" key="3">
    <source>
        <dbReference type="EMBL" id="SHH90597.1"/>
    </source>
</evidence>
<feature type="domain" description="DUF4179" evidence="2">
    <location>
        <begin position="46"/>
        <end position="125"/>
    </location>
</feature>
<keyword evidence="1" id="KW-0812">Transmembrane</keyword>
<protein>
    <recommendedName>
        <fullName evidence="2">DUF4179 domain-containing protein</fullName>
    </recommendedName>
</protein>
<evidence type="ECO:0000256" key="1">
    <source>
        <dbReference type="SAM" id="Phobius"/>
    </source>
</evidence>
<feature type="transmembrane region" description="Helical" evidence="1">
    <location>
        <begin position="45"/>
        <end position="63"/>
    </location>
</feature>
<evidence type="ECO:0000259" key="2">
    <source>
        <dbReference type="Pfam" id="PF13786"/>
    </source>
</evidence>
<dbReference type="EMBL" id="FQXM01000020">
    <property type="protein sequence ID" value="SHH90597.1"/>
    <property type="molecule type" value="Genomic_DNA"/>
</dbReference>
<dbReference type="InterPro" id="IPR025436">
    <property type="entry name" value="DUF4179"/>
</dbReference>
<gene>
    <name evidence="3" type="ORF">SAMN02745207_03090</name>
</gene>
<dbReference type="Pfam" id="PF13786">
    <property type="entry name" value="DUF4179"/>
    <property type="match status" value="1"/>
</dbReference>
<keyword evidence="4" id="KW-1185">Reference proteome</keyword>
<name>A0A1M5WST5_9CLOT</name>
<proteinExistence type="predicted"/>
<dbReference type="Gene3D" id="2.60.40.1630">
    <property type="entry name" value="bacillus anthracis domain"/>
    <property type="match status" value="1"/>
</dbReference>
<keyword evidence="1" id="KW-0472">Membrane</keyword>